<dbReference type="Proteomes" id="UP000311919">
    <property type="component" value="Unassembled WGS sequence"/>
</dbReference>
<name>A0A4Z2DXP5_SCHJA</name>
<organism evidence="1 2">
    <name type="scientific">Schistosoma japonicum</name>
    <name type="common">Blood fluke</name>
    <dbReference type="NCBI Taxonomy" id="6182"/>
    <lineage>
        <taxon>Eukaryota</taxon>
        <taxon>Metazoa</taxon>
        <taxon>Spiralia</taxon>
        <taxon>Lophotrochozoa</taxon>
        <taxon>Platyhelminthes</taxon>
        <taxon>Trematoda</taxon>
        <taxon>Digenea</taxon>
        <taxon>Strigeidida</taxon>
        <taxon>Schistosomatoidea</taxon>
        <taxon>Schistosomatidae</taxon>
        <taxon>Schistosoma</taxon>
    </lineage>
</organism>
<evidence type="ECO:0000313" key="1">
    <source>
        <dbReference type="EMBL" id="TNN21188.1"/>
    </source>
</evidence>
<reference evidence="1 2" key="1">
    <citation type="submission" date="2019-03" db="EMBL/GenBank/DDBJ databases">
        <title>An improved genome assembly of the fluke Schistosoma japonicum.</title>
        <authorList>
            <person name="Hu W."/>
            <person name="Luo F."/>
            <person name="Yin M."/>
            <person name="Mo X."/>
            <person name="Sun C."/>
            <person name="Wu Q."/>
            <person name="Zhu B."/>
            <person name="Xiang M."/>
            <person name="Wang J."/>
            <person name="Wang Y."/>
            <person name="Zhang T."/>
            <person name="Xu B."/>
            <person name="Zheng H."/>
            <person name="Feng Z."/>
        </authorList>
    </citation>
    <scope>NUCLEOTIDE SEQUENCE [LARGE SCALE GENOMIC DNA]</scope>
    <source>
        <strain evidence="1">HuSjv2</strain>
        <tissue evidence="1">Worms</tissue>
    </source>
</reference>
<proteinExistence type="predicted"/>
<accession>A0A4Z2DXP5</accession>
<sequence length="112" mass="12314">MSTFAYINLSTSFCHSILNKLQLEISTFSKNVKCDNVVFTPVNMNRHVKRQLITNNTTDPNVQGTGNVVVTTVTNILFNTSTTTTTTTEDINSSISQLGNTTQLQIADIEPT</sequence>
<evidence type="ECO:0000313" key="2">
    <source>
        <dbReference type="Proteomes" id="UP000311919"/>
    </source>
</evidence>
<gene>
    <name evidence="1" type="ORF">EWB00_010383</name>
</gene>
<feature type="non-terminal residue" evidence="1">
    <location>
        <position position="112"/>
    </location>
</feature>
<keyword evidence="2" id="KW-1185">Reference proteome</keyword>
<dbReference type="EMBL" id="SKCS01000008">
    <property type="protein sequence ID" value="TNN21188.1"/>
    <property type="molecule type" value="Genomic_DNA"/>
</dbReference>
<protein>
    <submittedName>
        <fullName evidence="1">Uncharacterized protein</fullName>
    </submittedName>
</protein>
<comment type="caution">
    <text evidence="1">The sequence shown here is derived from an EMBL/GenBank/DDBJ whole genome shotgun (WGS) entry which is preliminary data.</text>
</comment>
<dbReference type="AlphaFoldDB" id="A0A4Z2DXP5"/>